<proteinExistence type="predicted"/>
<dbReference type="InterPro" id="IPR036179">
    <property type="entry name" value="Ig-like_dom_sf"/>
</dbReference>
<dbReference type="Ensembl" id="ENSMODT00000073454.1">
    <property type="protein sequence ID" value="ENSMODP00000059709.1"/>
    <property type="gene ID" value="ENSMODG00000039584.1"/>
</dbReference>
<accession>A0A5F8HIR7</accession>
<keyword evidence="3" id="KW-1185">Reference proteome</keyword>
<organism evidence="2 3">
    <name type="scientific">Monodelphis domestica</name>
    <name type="common">Gray short-tailed opossum</name>
    <dbReference type="NCBI Taxonomy" id="13616"/>
    <lineage>
        <taxon>Eukaryota</taxon>
        <taxon>Metazoa</taxon>
        <taxon>Chordata</taxon>
        <taxon>Craniata</taxon>
        <taxon>Vertebrata</taxon>
        <taxon>Euteleostomi</taxon>
        <taxon>Mammalia</taxon>
        <taxon>Metatheria</taxon>
        <taxon>Didelphimorphia</taxon>
        <taxon>Didelphidae</taxon>
        <taxon>Monodelphis</taxon>
    </lineage>
</organism>
<sequence>QLEGSEAGCELGFYLIHLFLFFTDSGMCERNNIFGLRNESVTLSPSHKTKFKDITLKKNKDKVAEWLENSGSLWNSISFKGRITLDPQSGTFTILRAEASDEGQYEIESSSLPASESMTLHIVPQLYIHFICTVFFHICLIGIRIF</sequence>
<evidence type="ECO:0008006" key="4">
    <source>
        <dbReference type="Google" id="ProtNLM"/>
    </source>
</evidence>
<dbReference type="STRING" id="13616.ENSMODP00000059709"/>
<dbReference type="AlphaFoldDB" id="A0A5F8HIR7"/>
<dbReference type="Bgee" id="ENSMODG00000039584">
    <property type="expression patterns" value="Expressed in uterus and 19 other cell types or tissues"/>
</dbReference>
<keyword evidence="1" id="KW-0812">Transmembrane</keyword>
<evidence type="ECO:0000313" key="2">
    <source>
        <dbReference type="Ensembl" id="ENSMODP00000059709.1"/>
    </source>
</evidence>
<feature type="transmembrane region" description="Helical" evidence="1">
    <location>
        <begin position="126"/>
        <end position="145"/>
    </location>
</feature>
<reference evidence="2" key="3">
    <citation type="submission" date="2025-09" db="UniProtKB">
        <authorList>
            <consortium name="Ensembl"/>
        </authorList>
    </citation>
    <scope>IDENTIFICATION</scope>
</reference>
<evidence type="ECO:0000313" key="3">
    <source>
        <dbReference type="Proteomes" id="UP000002280"/>
    </source>
</evidence>
<dbReference type="InterPro" id="IPR013783">
    <property type="entry name" value="Ig-like_fold"/>
</dbReference>
<dbReference type="Proteomes" id="UP000002280">
    <property type="component" value="Chromosome 2"/>
</dbReference>
<reference evidence="2" key="2">
    <citation type="submission" date="2025-08" db="UniProtKB">
        <authorList>
            <consortium name="Ensembl"/>
        </authorList>
    </citation>
    <scope>IDENTIFICATION</scope>
</reference>
<evidence type="ECO:0000256" key="1">
    <source>
        <dbReference type="SAM" id="Phobius"/>
    </source>
</evidence>
<reference evidence="2 3" key="1">
    <citation type="journal article" date="2007" name="Nature">
        <title>Genome of the marsupial Monodelphis domestica reveals innovation in non-coding sequences.</title>
        <authorList>
            <person name="Mikkelsen T.S."/>
            <person name="Wakefield M.J."/>
            <person name="Aken B."/>
            <person name="Amemiya C.T."/>
            <person name="Chang J.L."/>
            <person name="Duke S."/>
            <person name="Garber M."/>
            <person name="Gentles A.J."/>
            <person name="Goodstadt L."/>
            <person name="Heger A."/>
            <person name="Jurka J."/>
            <person name="Kamal M."/>
            <person name="Mauceli E."/>
            <person name="Searle S.M."/>
            <person name="Sharpe T."/>
            <person name="Baker M.L."/>
            <person name="Batzer M.A."/>
            <person name="Benos P.V."/>
            <person name="Belov K."/>
            <person name="Clamp M."/>
            <person name="Cook A."/>
            <person name="Cuff J."/>
            <person name="Das R."/>
            <person name="Davidow L."/>
            <person name="Deakin J.E."/>
            <person name="Fazzari M.J."/>
            <person name="Glass J.L."/>
            <person name="Grabherr M."/>
            <person name="Greally J.M."/>
            <person name="Gu W."/>
            <person name="Hore T.A."/>
            <person name="Huttley G.A."/>
            <person name="Kleber M."/>
            <person name="Jirtle R.L."/>
            <person name="Koina E."/>
            <person name="Lee J.T."/>
            <person name="Mahony S."/>
            <person name="Marra M.A."/>
            <person name="Miller R.D."/>
            <person name="Nicholls R.D."/>
            <person name="Oda M."/>
            <person name="Papenfuss A.T."/>
            <person name="Parra Z.E."/>
            <person name="Pollock D.D."/>
            <person name="Ray D.A."/>
            <person name="Schein J.E."/>
            <person name="Speed T.P."/>
            <person name="Thompson K."/>
            <person name="VandeBerg J.L."/>
            <person name="Wade C.M."/>
            <person name="Walker J.A."/>
            <person name="Waters P.D."/>
            <person name="Webber C."/>
            <person name="Weidman J.R."/>
            <person name="Xie X."/>
            <person name="Zody M.C."/>
            <person name="Baldwin J."/>
            <person name="Abdouelleil A."/>
            <person name="Abdulkadir J."/>
            <person name="Abebe A."/>
            <person name="Abera B."/>
            <person name="Abreu J."/>
            <person name="Acer S.C."/>
            <person name="Aftuck L."/>
            <person name="Alexander A."/>
            <person name="An P."/>
            <person name="Anderson E."/>
            <person name="Anderson S."/>
            <person name="Arachi H."/>
            <person name="Azer M."/>
            <person name="Bachantsang P."/>
            <person name="Barry A."/>
            <person name="Bayul T."/>
            <person name="Berlin A."/>
            <person name="Bessette D."/>
            <person name="Bloom T."/>
            <person name="Bloom T."/>
            <person name="Boguslavskiy L."/>
            <person name="Bonnet C."/>
            <person name="Boukhgalter B."/>
            <person name="Bourzgui I."/>
            <person name="Brown A."/>
            <person name="Cahill P."/>
            <person name="Channer S."/>
            <person name="Cheshatsang Y."/>
            <person name="Chuda L."/>
            <person name="Citroen M."/>
            <person name="Collymore A."/>
            <person name="Cooke P."/>
            <person name="Costello M."/>
            <person name="D'Aco K."/>
            <person name="Daza R."/>
            <person name="De Haan G."/>
            <person name="DeGray S."/>
            <person name="DeMaso C."/>
            <person name="Dhargay N."/>
            <person name="Dooley K."/>
            <person name="Dooley E."/>
            <person name="Doricent M."/>
            <person name="Dorje P."/>
            <person name="Dorjee K."/>
            <person name="Dupes A."/>
            <person name="Elong R."/>
            <person name="Falk J."/>
            <person name="Farina A."/>
            <person name="Faro S."/>
            <person name="Ferguson D."/>
            <person name="Fisher S."/>
            <person name="Foley C.D."/>
            <person name="Franke A."/>
            <person name="Friedrich D."/>
            <person name="Gadbois L."/>
            <person name="Gearin G."/>
            <person name="Gearin C.R."/>
            <person name="Giannoukos G."/>
            <person name="Goode T."/>
            <person name="Graham J."/>
            <person name="Grandbois E."/>
            <person name="Grewal S."/>
            <person name="Gyaltsen K."/>
            <person name="Hafez N."/>
            <person name="Hagos B."/>
            <person name="Hall J."/>
            <person name="Henson C."/>
            <person name="Hollinger A."/>
            <person name="Honan T."/>
            <person name="Huard M.D."/>
            <person name="Hughes L."/>
            <person name="Hurhula B."/>
            <person name="Husby M.E."/>
            <person name="Kamat A."/>
            <person name="Kanga B."/>
            <person name="Kashin S."/>
            <person name="Khazanovich D."/>
            <person name="Kisner P."/>
            <person name="Lance K."/>
            <person name="Lara M."/>
            <person name="Lee W."/>
            <person name="Lennon N."/>
            <person name="Letendre F."/>
            <person name="LeVine R."/>
            <person name="Lipovsky A."/>
            <person name="Liu X."/>
            <person name="Liu J."/>
            <person name="Liu S."/>
            <person name="Lokyitsang T."/>
            <person name="Lokyitsang Y."/>
            <person name="Lubonja R."/>
            <person name="Lui A."/>
            <person name="MacDonald P."/>
            <person name="Magnisalis V."/>
            <person name="Maru K."/>
            <person name="Matthews C."/>
            <person name="McCusker W."/>
            <person name="McDonough S."/>
            <person name="Mehta T."/>
            <person name="Meldrim J."/>
            <person name="Meneus L."/>
            <person name="Mihai O."/>
            <person name="Mihalev A."/>
            <person name="Mihova T."/>
            <person name="Mittelman R."/>
            <person name="Mlenga V."/>
            <person name="Montmayeur A."/>
            <person name="Mulrain L."/>
            <person name="Navidi A."/>
            <person name="Naylor J."/>
            <person name="Negash T."/>
            <person name="Nguyen T."/>
            <person name="Nguyen N."/>
            <person name="Nicol R."/>
            <person name="Norbu C."/>
            <person name="Norbu N."/>
            <person name="Novod N."/>
            <person name="O'Neill B."/>
            <person name="Osman S."/>
            <person name="Markiewicz E."/>
            <person name="Oyono O.L."/>
            <person name="Patti C."/>
            <person name="Phunkhang P."/>
            <person name="Pierre F."/>
            <person name="Priest M."/>
            <person name="Raghuraman S."/>
            <person name="Rege F."/>
            <person name="Reyes R."/>
            <person name="Rise C."/>
            <person name="Rogov P."/>
            <person name="Ross K."/>
            <person name="Ryan E."/>
            <person name="Settipalli S."/>
            <person name="Shea T."/>
            <person name="Sherpa N."/>
            <person name="Shi L."/>
            <person name="Shih D."/>
            <person name="Sparrow T."/>
            <person name="Spaulding J."/>
            <person name="Stalker J."/>
            <person name="Stange-Thomann N."/>
            <person name="Stavropoulos S."/>
            <person name="Stone C."/>
            <person name="Strader C."/>
            <person name="Tesfaye S."/>
            <person name="Thomson T."/>
            <person name="Thoulutsang Y."/>
            <person name="Thoulutsang D."/>
            <person name="Topham K."/>
            <person name="Topping I."/>
            <person name="Tsamla T."/>
            <person name="Vassiliev H."/>
            <person name="Vo A."/>
            <person name="Wangchuk T."/>
            <person name="Wangdi T."/>
            <person name="Weiand M."/>
            <person name="Wilkinson J."/>
            <person name="Wilson A."/>
            <person name="Yadav S."/>
            <person name="Young G."/>
            <person name="Yu Q."/>
            <person name="Zembek L."/>
            <person name="Zhong D."/>
            <person name="Zimmer A."/>
            <person name="Zwirko Z."/>
            <person name="Jaffe D.B."/>
            <person name="Alvarez P."/>
            <person name="Brockman W."/>
            <person name="Butler J."/>
            <person name="Chin C."/>
            <person name="Gnerre S."/>
            <person name="MacCallum I."/>
            <person name="Graves J.A."/>
            <person name="Ponting C.P."/>
            <person name="Breen M."/>
            <person name="Samollow P.B."/>
            <person name="Lander E.S."/>
            <person name="Lindblad-Toh K."/>
        </authorList>
    </citation>
    <scope>NUCLEOTIDE SEQUENCE [LARGE SCALE GENOMIC DNA]</scope>
</reference>
<dbReference type="Gene3D" id="2.60.40.10">
    <property type="entry name" value="Immunoglobulins"/>
    <property type="match status" value="1"/>
</dbReference>
<dbReference type="SUPFAM" id="SSF48726">
    <property type="entry name" value="Immunoglobulin"/>
    <property type="match status" value="1"/>
</dbReference>
<protein>
    <recommendedName>
        <fullName evidence="4">Immunoglobulin V-set domain-containing protein</fullName>
    </recommendedName>
</protein>
<name>A0A5F8HIR7_MONDO</name>
<dbReference type="OMA" id="CERNNIF"/>
<dbReference type="InParanoid" id="A0A5F8HIR7"/>
<keyword evidence="1" id="KW-0472">Membrane</keyword>
<keyword evidence="1" id="KW-1133">Transmembrane helix</keyword>